<dbReference type="PANTHER" id="PTHR11361">
    <property type="entry name" value="DNA MISMATCH REPAIR PROTEIN MUTS FAMILY MEMBER"/>
    <property type="match status" value="1"/>
</dbReference>
<dbReference type="OrthoDB" id="10252754at2759"/>
<feature type="compositionally biased region" description="Polar residues" evidence="6">
    <location>
        <begin position="1701"/>
        <end position="1710"/>
    </location>
</feature>
<feature type="region of interest" description="Disordered" evidence="6">
    <location>
        <begin position="1079"/>
        <end position="1098"/>
    </location>
</feature>
<sequence length="2110" mass="239376">MNLNECVLNRRIKSKPRLKFIATGKCEEQDNNDRNLTRPDSSRECLSEPMELTKTNKKKSTLLSTSNWGSGGASVATSSSNRRSTSSKIPSETQSRTIVALTEGRGQARCEVGIAVINLSSPVLVISQISDSHTYINTLTKINIFNPTDILFPQTFENVHGNRLMTKIKTQFPKIKYNAIHRRLFNKLNGLDMLSKLCIPSLNGIVLVLQHRYYALAATSALLSYIQDNLYIYYAAGTIKIDYQESEGYALIDVATADRLELVCSAKPSQANKHSSLLGILNHCYTKMGTRMLRSWILQPLFNISYIQARLDCVDELMKNQEVLSHLQILLQKLCNMESVLNIATLVPQDPYKCSIRQVNYILNLRSIVDLINPLREIILVLKQPFFVRIRNTLEDSSFVKIREMIGEFLTEEAQPTKSQLVNHQWCYSIKPKINELLDVVRKIYCERVNDMKDYVRMLEEKYNLPFTLGNNQKKGYHIILNINRQEMKTFKKCDLPDEFVEIQSSSNAFTMKTPELVNISTRVDVILDDILKISNVIVHNIIVNVKQYIPLFNKFCEEVAQLDIYQSLAQASLENNYIRPDFGDYTQVKNGQHPMLNVLMPSKSVANNIFCSDDYNVHIITGPNGSGKSIFIRQVILLQIMAQLGSYIPAESAIFKPANKMCARINLDDNMEYNASSFVLEMKEIKYIMSTMTNDSLILIDELGRSTSVEEGVSVAMAILEKLSSFRSHIFITTHFSMLGKFSSIYPYIKTWQMETIPIGTNPKTLKLNYTYNKTSGFTQISRYGVYIVRNIWPDEILKIVDDSIDRLETQQYESIFYPMDEKAVVKYNIESNLRLLKEKRLLSIPKIKKIITGYKEKLKRLNYNIKDITFSINTSKQDPKLTSPENVNTDGEYLLQQQEEEQQFENIFPSNFTKENHSFNLQEIPNFDFSDKHSIIVSKENSLNCSYSTENSEFIKMLHPIIDINESCPDGLDFQRLLSTSKIIESPNFNSITHDFLDNNLVTDLSEALTSPPRYFKDISSNSSNVKTISHKRNKSPVKYISPIVNIVQGLNNTTLSNSSFDDIPRNDCMNLENKIHQKENNTSTINRNDSHISSDPAVVTSISGLNNSTSKTDQELPSHLQSHTIVKDIDDHNLSRKDTSSSDNPDNDNVSSEYSYRIKDQKFNSSIKGRTLDTLPNHNSSIEKGETIQNSISSLSNKKMDDFPEQDSKLNQLSINQTIISDLTTKLTLYTNSSDNSNSVSSEYPNRIKDQEFNVIPIHNSSIKGRKLDTPPNHNSSIGTPIAVEKGKTLQNSISTLSNKKIDYFPEQHSKLNQFSINQTIISDLTKELTLDTHSSDNSNSVSSEYPSRIKDIPIHNSSIKGRKLAPLPNHNSSIGTPIAGEKGEILQNSISTLSNKKIDYFPEQDSKLNQLSINQTIISDLTTKLTLYTNSSDNSNSVSSEYPNRIKDQEFNVIPIHNSSIKGRKLDTPPNHNSSIGTPIAVEKGKTLQNSISTLSNKKIDDFPEQDSKLNQLSINQTIISDLTTKLTLYTNSSDNSNSVSSEYPNRIKDQEFNVIPIHNSSIKGRKLDTPPNQNSSIGTPIAVEKGKTLQNSISTLSNKKIDDFPEQNSKLNQFSKNQTIISDLTTKVTLDTHSSDNSNSVSSEYPNLIKDQEFNMIPIQNSSTKRRKLGALPNRNTLIKKRKLGTSRAVKKGETLQDTTSTLSNKKFDDVPKHDDTRSSDIANIDNDNVSSEHSYRIEEQEFNMIPSQNSSIKRRKPSTPIVVEKEDTLQNSISTLSNKKIEDFPEQGSKVTDETKINSSSSSNQIKKKNLIRKSRLNYNRGNVFQNFPNETNSTSQNTSNKSNSTPFRNIDSEASSSKSNSYNEIRNKNTSVNENKVRKRKLANVRKKFIPPRKLSAKQIKEEFEEQDREIMNNGTPNSANISRYVERSMNRPSVNQIQNTTYLGTLRKNAEGFNLIVPKPKVYKNKKNVIKSDSTNTIDITIFSDRNANAFERFITSDETDFRNFHFSNQKTVTTGSQRSEDIFDYYMSHSQIKSTQSQNNFNMTLTPNGYYKQNKMDINNVINKYLSNNSCSSITRFNESQSEKAKNIFESNHSGLDDFDL</sequence>
<feature type="region of interest" description="Disordered" evidence="6">
    <location>
        <begin position="56"/>
        <end position="96"/>
    </location>
</feature>
<dbReference type="PROSITE" id="PS00486">
    <property type="entry name" value="DNA_MISMATCH_REPAIR_2"/>
    <property type="match status" value="1"/>
</dbReference>
<dbReference type="Proteomes" id="UP001153636">
    <property type="component" value="Chromosome 11"/>
</dbReference>
<feature type="region of interest" description="Disordered" evidence="6">
    <location>
        <begin position="1780"/>
        <end position="1884"/>
    </location>
</feature>
<feature type="compositionally biased region" description="Basic and acidic residues" evidence="6">
    <location>
        <begin position="1711"/>
        <end position="1724"/>
    </location>
</feature>
<feature type="region of interest" description="Disordered" evidence="6">
    <location>
        <begin position="1128"/>
        <end position="1160"/>
    </location>
</feature>
<dbReference type="GO" id="GO:0005634">
    <property type="term" value="C:nucleus"/>
    <property type="evidence" value="ECO:0007669"/>
    <property type="project" value="TreeGrafter"/>
</dbReference>
<feature type="domain" description="DNA mismatch repair proteins mutS family" evidence="7">
    <location>
        <begin position="697"/>
        <end position="713"/>
    </location>
</feature>
<keyword evidence="4" id="KW-0238">DNA-binding</keyword>
<dbReference type="Pfam" id="PF00488">
    <property type="entry name" value="MutS_V"/>
    <property type="match status" value="1"/>
</dbReference>
<protein>
    <recommendedName>
        <fullName evidence="7">DNA mismatch repair proteins mutS family domain-containing protein</fullName>
    </recommendedName>
</protein>
<dbReference type="InterPro" id="IPR027417">
    <property type="entry name" value="P-loop_NTPase"/>
</dbReference>
<dbReference type="SMART" id="SM00533">
    <property type="entry name" value="MUTSd"/>
    <property type="match status" value="1"/>
</dbReference>
<dbReference type="Gene3D" id="3.40.50.300">
    <property type="entry name" value="P-loop containing nucleotide triphosphate hydrolases"/>
    <property type="match status" value="1"/>
</dbReference>
<accession>A0A9P0CKJ7</accession>
<dbReference type="GO" id="GO:0005524">
    <property type="term" value="F:ATP binding"/>
    <property type="evidence" value="ECO:0007669"/>
    <property type="project" value="UniProtKB-KW"/>
</dbReference>
<feature type="region of interest" description="Disordered" evidence="6">
    <location>
        <begin position="1685"/>
        <end position="1727"/>
    </location>
</feature>
<feature type="compositionally biased region" description="Basic and acidic residues" evidence="6">
    <location>
        <begin position="1128"/>
        <end position="1143"/>
    </location>
</feature>
<keyword evidence="3" id="KW-0067">ATP-binding</keyword>
<dbReference type="Pfam" id="PF05188">
    <property type="entry name" value="MutS_II"/>
    <property type="match status" value="1"/>
</dbReference>
<proteinExistence type="inferred from homology"/>
<dbReference type="InterPro" id="IPR007860">
    <property type="entry name" value="DNA_mmatch_repair_MutS_con_dom"/>
</dbReference>
<feature type="compositionally biased region" description="Polar residues" evidence="6">
    <location>
        <begin position="1869"/>
        <end position="1881"/>
    </location>
</feature>
<dbReference type="SUPFAM" id="SSF53150">
    <property type="entry name" value="DNA repair protein MutS, domain II"/>
    <property type="match status" value="1"/>
</dbReference>
<keyword evidence="9" id="KW-1185">Reference proteome</keyword>
<dbReference type="InterPro" id="IPR036678">
    <property type="entry name" value="MutS_con_dom_sf"/>
</dbReference>
<name>A0A9P0CKJ7_9CUCU</name>
<feature type="compositionally biased region" description="Low complexity" evidence="6">
    <location>
        <begin position="1836"/>
        <end position="1852"/>
    </location>
</feature>
<evidence type="ECO:0000313" key="9">
    <source>
        <dbReference type="Proteomes" id="UP001153636"/>
    </source>
</evidence>
<dbReference type="Gene3D" id="1.10.1420.10">
    <property type="match status" value="2"/>
</dbReference>
<evidence type="ECO:0000259" key="7">
    <source>
        <dbReference type="PROSITE" id="PS00486"/>
    </source>
</evidence>
<feature type="region of interest" description="Disordered" evidence="6">
    <location>
        <begin position="1365"/>
        <end position="1384"/>
    </location>
</feature>
<evidence type="ECO:0000256" key="3">
    <source>
        <dbReference type="ARBA" id="ARBA00022840"/>
    </source>
</evidence>
<dbReference type="EMBL" id="OV651823">
    <property type="protein sequence ID" value="CAH1101190.1"/>
    <property type="molecule type" value="Genomic_DNA"/>
</dbReference>
<evidence type="ECO:0000256" key="5">
    <source>
        <dbReference type="ARBA" id="ARBA00023254"/>
    </source>
</evidence>
<keyword evidence="5" id="KW-0469">Meiosis</keyword>
<dbReference type="InterPro" id="IPR036187">
    <property type="entry name" value="DNA_mismatch_repair_MutS_sf"/>
</dbReference>
<feature type="compositionally biased region" description="Low complexity" evidence="6">
    <location>
        <begin position="1859"/>
        <end position="1868"/>
    </location>
</feature>
<gene>
    <name evidence="8" type="ORF">PSYICH_LOCUS2935</name>
</gene>
<reference evidence="8" key="1">
    <citation type="submission" date="2022-01" db="EMBL/GenBank/DDBJ databases">
        <authorList>
            <person name="King R."/>
        </authorList>
    </citation>
    <scope>NUCLEOTIDE SEQUENCE</scope>
</reference>
<dbReference type="SUPFAM" id="SSF52540">
    <property type="entry name" value="P-loop containing nucleoside triphosphate hydrolases"/>
    <property type="match status" value="1"/>
</dbReference>
<dbReference type="InterPro" id="IPR045076">
    <property type="entry name" value="MutS"/>
</dbReference>
<feature type="compositionally biased region" description="Low complexity" evidence="6">
    <location>
        <begin position="1144"/>
        <end position="1155"/>
    </location>
</feature>
<dbReference type="PANTHER" id="PTHR11361:SF21">
    <property type="entry name" value="MUTS PROTEIN HOMOLOG 4"/>
    <property type="match status" value="1"/>
</dbReference>
<dbReference type="InterPro" id="IPR007696">
    <property type="entry name" value="DNA_mismatch_repair_MutS_core"/>
</dbReference>
<feature type="compositionally biased region" description="Basic residues" evidence="6">
    <location>
        <begin position="1812"/>
        <end position="1822"/>
    </location>
</feature>
<comment type="similarity">
    <text evidence="1">Belongs to the DNA mismatch repair MutS family.</text>
</comment>
<dbReference type="GO" id="GO:0030983">
    <property type="term" value="F:mismatched DNA binding"/>
    <property type="evidence" value="ECO:0007669"/>
    <property type="project" value="InterPro"/>
</dbReference>
<dbReference type="SMART" id="SM00534">
    <property type="entry name" value="MUTSac"/>
    <property type="match status" value="1"/>
</dbReference>
<feature type="compositionally biased region" description="Polar residues" evidence="6">
    <location>
        <begin position="1823"/>
        <end position="1835"/>
    </location>
</feature>
<dbReference type="GO" id="GO:0140664">
    <property type="term" value="F:ATP-dependent DNA damage sensor activity"/>
    <property type="evidence" value="ECO:0007669"/>
    <property type="project" value="InterPro"/>
</dbReference>
<evidence type="ECO:0000256" key="6">
    <source>
        <dbReference type="SAM" id="MobiDB-lite"/>
    </source>
</evidence>
<evidence type="ECO:0000256" key="4">
    <source>
        <dbReference type="ARBA" id="ARBA00023125"/>
    </source>
</evidence>
<dbReference type="FunFam" id="3.30.420.110:FF:000003">
    <property type="entry name" value="mutS protein homolog 4"/>
    <property type="match status" value="1"/>
</dbReference>
<dbReference type="SUPFAM" id="SSF48334">
    <property type="entry name" value="DNA repair protein MutS, domain III"/>
    <property type="match status" value="1"/>
</dbReference>
<dbReference type="InterPro" id="IPR000432">
    <property type="entry name" value="DNA_mismatch_repair_MutS_C"/>
</dbReference>
<dbReference type="GO" id="GO:0007131">
    <property type="term" value="P:reciprocal meiotic recombination"/>
    <property type="evidence" value="ECO:0007669"/>
    <property type="project" value="TreeGrafter"/>
</dbReference>
<organism evidence="8 9">
    <name type="scientific">Psylliodes chrysocephalus</name>
    <dbReference type="NCBI Taxonomy" id="3402493"/>
    <lineage>
        <taxon>Eukaryota</taxon>
        <taxon>Metazoa</taxon>
        <taxon>Ecdysozoa</taxon>
        <taxon>Arthropoda</taxon>
        <taxon>Hexapoda</taxon>
        <taxon>Insecta</taxon>
        <taxon>Pterygota</taxon>
        <taxon>Neoptera</taxon>
        <taxon>Endopterygota</taxon>
        <taxon>Coleoptera</taxon>
        <taxon>Polyphaga</taxon>
        <taxon>Cucujiformia</taxon>
        <taxon>Chrysomeloidea</taxon>
        <taxon>Chrysomelidae</taxon>
        <taxon>Galerucinae</taxon>
        <taxon>Alticini</taxon>
        <taxon>Psylliodes</taxon>
    </lineage>
</organism>
<evidence type="ECO:0000256" key="2">
    <source>
        <dbReference type="ARBA" id="ARBA00022741"/>
    </source>
</evidence>
<feature type="region of interest" description="Disordered" evidence="6">
    <location>
        <begin position="1750"/>
        <end position="1769"/>
    </location>
</feature>
<keyword evidence="2" id="KW-0547">Nucleotide-binding</keyword>
<dbReference type="Gene3D" id="3.30.420.110">
    <property type="entry name" value="MutS, connector domain"/>
    <property type="match status" value="1"/>
</dbReference>
<evidence type="ECO:0000313" key="8">
    <source>
        <dbReference type="EMBL" id="CAH1101190.1"/>
    </source>
</evidence>
<feature type="compositionally biased region" description="Polar residues" evidence="6">
    <location>
        <begin position="1083"/>
        <end position="1096"/>
    </location>
</feature>
<feature type="compositionally biased region" description="Low complexity" evidence="6">
    <location>
        <begin position="61"/>
        <end position="87"/>
    </location>
</feature>
<evidence type="ECO:0000256" key="1">
    <source>
        <dbReference type="ARBA" id="ARBA00006271"/>
    </source>
</evidence>
<dbReference type="GO" id="GO:0006298">
    <property type="term" value="P:mismatch repair"/>
    <property type="evidence" value="ECO:0007669"/>
    <property type="project" value="InterPro"/>
</dbReference>
<dbReference type="Pfam" id="PF05192">
    <property type="entry name" value="MutS_III"/>
    <property type="match status" value="1"/>
</dbReference>